<dbReference type="PANTHER" id="PTHR43461">
    <property type="entry name" value="TRANSMEMBRANE PROTEIN 256"/>
    <property type="match status" value="1"/>
</dbReference>
<reference evidence="7" key="1">
    <citation type="submission" date="2020-12" db="EMBL/GenBank/DDBJ databases">
        <title>Bacterial taxonomy.</title>
        <authorList>
            <person name="Pan X."/>
        </authorList>
    </citation>
    <scope>NUCLEOTIDE SEQUENCE</scope>
    <source>
        <strain evidence="7">B2012</strain>
    </source>
</reference>
<gene>
    <name evidence="7" type="ORF">JCR33_05010</name>
</gene>
<evidence type="ECO:0000256" key="1">
    <source>
        <dbReference type="ARBA" id="ARBA00004141"/>
    </source>
</evidence>
<dbReference type="RefSeq" id="WP_198880929.1">
    <property type="nucleotide sequence ID" value="NZ_JAEKJA010000003.1"/>
</dbReference>
<evidence type="ECO:0000256" key="4">
    <source>
        <dbReference type="ARBA" id="ARBA00022989"/>
    </source>
</evidence>
<evidence type="ECO:0000313" key="8">
    <source>
        <dbReference type="Proteomes" id="UP000609531"/>
    </source>
</evidence>
<evidence type="ECO:0000256" key="2">
    <source>
        <dbReference type="ARBA" id="ARBA00009694"/>
    </source>
</evidence>
<evidence type="ECO:0000256" key="3">
    <source>
        <dbReference type="ARBA" id="ARBA00022692"/>
    </source>
</evidence>
<comment type="similarity">
    <text evidence="2">Belongs to the UPF0382 family.</text>
</comment>
<organism evidence="7 8">
    <name type="scientific">Acuticoccus mangrovi</name>
    <dbReference type="NCBI Taxonomy" id="2796142"/>
    <lineage>
        <taxon>Bacteria</taxon>
        <taxon>Pseudomonadati</taxon>
        <taxon>Pseudomonadota</taxon>
        <taxon>Alphaproteobacteria</taxon>
        <taxon>Hyphomicrobiales</taxon>
        <taxon>Amorphaceae</taxon>
        <taxon>Acuticoccus</taxon>
    </lineage>
</organism>
<keyword evidence="3 6" id="KW-0812">Transmembrane</keyword>
<sequence>MRVVLVGALNGAVAVAVGAIGAHLLEGRPGAANPELIQTAVMYQLFHAATMVGMGALKGHVLPAMLGAASWAFAIGIVLFSGSLYALSLGAPHEVAYVTPVGGGLLIIGWLLLSVAAARRV</sequence>
<dbReference type="InterPro" id="IPR006696">
    <property type="entry name" value="DUF423"/>
</dbReference>
<comment type="subcellular location">
    <subcellularLocation>
        <location evidence="1">Membrane</location>
        <topology evidence="1">Multi-pass membrane protein</topology>
    </subcellularLocation>
</comment>
<keyword evidence="5 6" id="KW-0472">Membrane</keyword>
<protein>
    <submittedName>
        <fullName evidence="7">DUF423 domain-containing protein</fullName>
    </submittedName>
</protein>
<dbReference type="EMBL" id="JAEKJA010000003">
    <property type="protein sequence ID" value="MBJ3775035.1"/>
    <property type="molecule type" value="Genomic_DNA"/>
</dbReference>
<evidence type="ECO:0000313" key="7">
    <source>
        <dbReference type="EMBL" id="MBJ3775035.1"/>
    </source>
</evidence>
<accession>A0A934INA9</accession>
<comment type="caution">
    <text evidence="7">The sequence shown here is derived from an EMBL/GenBank/DDBJ whole genome shotgun (WGS) entry which is preliminary data.</text>
</comment>
<dbReference type="GO" id="GO:0005886">
    <property type="term" value="C:plasma membrane"/>
    <property type="evidence" value="ECO:0007669"/>
    <property type="project" value="TreeGrafter"/>
</dbReference>
<name>A0A934INA9_9HYPH</name>
<dbReference type="PANTHER" id="PTHR43461:SF1">
    <property type="entry name" value="TRANSMEMBRANE PROTEIN 256"/>
    <property type="match status" value="1"/>
</dbReference>
<evidence type="ECO:0000256" key="6">
    <source>
        <dbReference type="SAM" id="Phobius"/>
    </source>
</evidence>
<evidence type="ECO:0000256" key="5">
    <source>
        <dbReference type="ARBA" id="ARBA00023136"/>
    </source>
</evidence>
<dbReference type="AlphaFoldDB" id="A0A934INA9"/>
<feature type="transmembrane region" description="Helical" evidence="6">
    <location>
        <begin position="37"/>
        <end position="57"/>
    </location>
</feature>
<proteinExistence type="inferred from homology"/>
<dbReference type="Pfam" id="PF04241">
    <property type="entry name" value="DUF423"/>
    <property type="match status" value="1"/>
</dbReference>
<keyword evidence="4 6" id="KW-1133">Transmembrane helix</keyword>
<feature type="transmembrane region" description="Helical" evidence="6">
    <location>
        <begin position="97"/>
        <end position="118"/>
    </location>
</feature>
<keyword evidence="8" id="KW-1185">Reference proteome</keyword>
<dbReference type="Proteomes" id="UP000609531">
    <property type="component" value="Unassembled WGS sequence"/>
</dbReference>
<feature type="transmembrane region" description="Helical" evidence="6">
    <location>
        <begin position="64"/>
        <end position="85"/>
    </location>
</feature>